<evidence type="ECO:0000256" key="1">
    <source>
        <dbReference type="SAM" id="MobiDB-lite"/>
    </source>
</evidence>
<reference evidence="3 4" key="1">
    <citation type="submission" date="2020-07" db="EMBL/GenBank/DDBJ databases">
        <title>Mycobacterium kansasii (former subtype) with zoonotic potential isolated from diseased indoor pet cat, Japan.</title>
        <authorList>
            <person name="Fukano H."/>
            <person name="Terazono T."/>
            <person name="Hoshino Y."/>
        </authorList>
    </citation>
    <scope>NUCLEOTIDE SEQUENCE [LARGE SCALE GENOMIC DNA]</scope>
    <source>
        <strain evidence="3 4">Kuro-I</strain>
    </source>
</reference>
<dbReference type="Pfam" id="PF01471">
    <property type="entry name" value="PG_binding_1"/>
    <property type="match status" value="2"/>
</dbReference>
<dbReference type="Proteomes" id="UP000516380">
    <property type="component" value="Chromosome"/>
</dbReference>
<evidence type="ECO:0000313" key="4">
    <source>
        <dbReference type="Proteomes" id="UP000516380"/>
    </source>
</evidence>
<protein>
    <recommendedName>
        <fullName evidence="2">Peptidoglycan binding-like domain-containing protein</fullName>
    </recommendedName>
</protein>
<evidence type="ECO:0000313" key="3">
    <source>
        <dbReference type="EMBL" id="BCI89974.1"/>
    </source>
</evidence>
<dbReference type="SUPFAM" id="SSF47090">
    <property type="entry name" value="PGBD-like"/>
    <property type="match status" value="2"/>
</dbReference>
<dbReference type="InterPro" id="IPR002477">
    <property type="entry name" value="Peptidoglycan-bd-like"/>
</dbReference>
<dbReference type="InterPro" id="IPR036365">
    <property type="entry name" value="PGBD-like_sf"/>
</dbReference>
<proteinExistence type="predicted"/>
<feature type="region of interest" description="Disordered" evidence="1">
    <location>
        <begin position="185"/>
        <end position="212"/>
    </location>
</feature>
<keyword evidence="4" id="KW-1185">Reference proteome</keyword>
<organism evidence="3 4">
    <name type="scientific">Mycobacterium kansasii</name>
    <dbReference type="NCBI Taxonomy" id="1768"/>
    <lineage>
        <taxon>Bacteria</taxon>
        <taxon>Bacillati</taxon>
        <taxon>Actinomycetota</taxon>
        <taxon>Actinomycetes</taxon>
        <taxon>Mycobacteriales</taxon>
        <taxon>Mycobacteriaceae</taxon>
        <taxon>Mycobacterium</taxon>
    </lineage>
</organism>
<accession>A0A7G1IHP6</accession>
<dbReference type="AlphaFoldDB" id="A0A7G1IHP6"/>
<name>A0A7G1IHP6_MYCKA</name>
<gene>
    <name evidence="3" type="ORF">NIIDMKKI_51800</name>
</gene>
<evidence type="ECO:0000259" key="2">
    <source>
        <dbReference type="Pfam" id="PF01471"/>
    </source>
</evidence>
<feature type="domain" description="Peptidoglycan binding-like" evidence="2">
    <location>
        <begin position="26"/>
        <end position="82"/>
    </location>
</feature>
<dbReference type="EMBL" id="AP023343">
    <property type="protein sequence ID" value="BCI89974.1"/>
    <property type="molecule type" value="Genomic_DNA"/>
</dbReference>
<sequence length="250" mass="27372">MPLDSKLKLDDIARLQSPGATPTKHRVELLHQALGTLGLPVDAGEVDEAKLGKTTSAAVKVLQERAGLDQTGKFNKSTVDALKVHVEDQLLTASSYRAGRIQQLLTDAGVAVDPGERKTRTFGPSTRDQLKEFAAQAGLRDDGLVTQDVITALRAHALTRKLGTKTQTSKLQKTMLRARAPATSTCTSTAPRCEPRNWGRRHRPPSAPCKRASAYRRPAPWIRKPSTGCTPPPPANRASRCWCPRRIRRH</sequence>
<dbReference type="Gene3D" id="1.10.101.10">
    <property type="entry name" value="PGBD-like superfamily/PGBD"/>
    <property type="match status" value="2"/>
</dbReference>
<feature type="domain" description="Peptidoglycan binding-like" evidence="2">
    <location>
        <begin position="101"/>
        <end position="153"/>
    </location>
</feature>
<dbReference type="InterPro" id="IPR036366">
    <property type="entry name" value="PGBDSf"/>
</dbReference>